<dbReference type="RefSeq" id="WP_210655697.1">
    <property type="nucleotide sequence ID" value="NZ_JAGKQQ010000001.1"/>
</dbReference>
<accession>A0ABS5BTH4</accession>
<dbReference type="PANTHER" id="PTHR22946">
    <property type="entry name" value="DIENELACTONE HYDROLASE DOMAIN-CONTAINING PROTEIN-RELATED"/>
    <property type="match status" value="1"/>
</dbReference>
<dbReference type="EMBL" id="JAGKQQ010000001">
    <property type="protein sequence ID" value="MBP3957024.1"/>
    <property type="molecule type" value="Genomic_DNA"/>
</dbReference>
<sequence>MSLPFPPLSRRHFFRTAAASSLALGLEGLSALADEKSPALEPLNRFPRTVQEFFVEQVRAAERIGTEARAKLKTKADAEAYIRGVREKIAKCFGPFPEKTPLNAKVTGKLERDAYTIEKVIFESRPGFFITANLYLPKGANGPRPGVVGSCGHARNGKADSAYQSFCQGLARMGYVVLVFDPIGQGERLQYAHIEKSIRPGIGVDEHLLAGNQQFLVGEFFGSWRAWDGIRALDYLLSRPEVDPKHVGITGNSGGGTMTTWLCGLDARWTMAAPGCFVTTFRRNLENELPADTEQCPPRALALGLDHADFLAALAPKPVIVLAKEKDYFDVRGAEEAYRRLKNIYALLGAEENVKLHVGPTGHGYTVENREAMYRWFNHVTGVSNEKTEPKLTIEKEEDLLCAPKGQVSELKSRTVFSFTAEKAKHFAAKRMPLVGNPLKVHIETTLGLPKRDGVPDFRILRPAGGRKYPKPHATTYVIETEKPAVAVVYRLSDQAHLSRPTKDEGAAILYVSHHSADAELREEAFLTELVKAEPKAAFYACDVRGVGESRPNTCGGTDQFLAAYGNDYFYAIHGLMLDKPYIGQKTFDVLRVLDWLGDIGHKDVHLVAKGWGTLPATFAAVLSDRVTRITLKNALTNYADVAQSETYSWPLSAFAPGVLRSFDLEDCYKALQAKKLKQIEPWNANSKSG</sequence>
<protein>
    <submittedName>
        <fullName evidence="2">Acetylxylan esterase</fullName>
    </submittedName>
</protein>
<dbReference type="InterPro" id="IPR050261">
    <property type="entry name" value="FrsA_esterase"/>
</dbReference>
<reference evidence="2 3" key="1">
    <citation type="submission" date="2021-04" db="EMBL/GenBank/DDBJ databases">
        <authorList>
            <person name="Ivanova A."/>
        </authorList>
    </citation>
    <scope>NUCLEOTIDE SEQUENCE [LARGE SCALE GENOMIC DNA]</scope>
    <source>
        <strain evidence="2 3">G18</strain>
    </source>
</reference>
<name>A0ABS5BTH4_9BACT</name>
<dbReference type="Pfam" id="PF05448">
    <property type="entry name" value="AXE1"/>
    <property type="match status" value="1"/>
</dbReference>
<feature type="domain" description="Acetyl xylan esterase" evidence="1">
    <location>
        <begin position="119"/>
        <end position="286"/>
    </location>
</feature>
<evidence type="ECO:0000313" key="2">
    <source>
        <dbReference type="EMBL" id="MBP3957024.1"/>
    </source>
</evidence>
<dbReference type="InterPro" id="IPR008391">
    <property type="entry name" value="AXE1_dom"/>
</dbReference>
<evidence type="ECO:0000313" key="3">
    <source>
        <dbReference type="Proteomes" id="UP000676565"/>
    </source>
</evidence>
<dbReference type="Gene3D" id="3.40.50.1820">
    <property type="entry name" value="alpha/beta hydrolase"/>
    <property type="match status" value="2"/>
</dbReference>
<comment type="caution">
    <text evidence="2">The sequence shown here is derived from an EMBL/GenBank/DDBJ whole genome shotgun (WGS) entry which is preliminary data.</text>
</comment>
<gene>
    <name evidence="2" type="ORF">J8F10_17275</name>
</gene>
<dbReference type="SUPFAM" id="SSF53474">
    <property type="entry name" value="alpha/beta-Hydrolases"/>
    <property type="match status" value="2"/>
</dbReference>
<proteinExistence type="predicted"/>
<dbReference type="Proteomes" id="UP000676565">
    <property type="component" value="Unassembled WGS sequence"/>
</dbReference>
<evidence type="ECO:0000259" key="1">
    <source>
        <dbReference type="Pfam" id="PF05448"/>
    </source>
</evidence>
<dbReference type="PROSITE" id="PS51318">
    <property type="entry name" value="TAT"/>
    <property type="match status" value="1"/>
</dbReference>
<organism evidence="2 3">
    <name type="scientific">Gemmata palustris</name>
    <dbReference type="NCBI Taxonomy" id="2822762"/>
    <lineage>
        <taxon>Bacteria</taxon>
        <taxon>Pseudomonadati</taxon>
        <taxon>Planctomycetota</taxon>
        <taxon>Planctomycetia</taxon>
        <taxon>Gemmatales</taxon>
        <taxon>Gemmataceae</taxon>
        <taxon>Gemmata</taxon>
    </lineage>
</organism>
<dbReference type="InterPro" id="IPR029058">
    <property type="entry name" value="AB_hydrolase_fold"/>
</dbReference>
<keyword evidence="3" id="KW-1185">Reference proteome</keyword>
<dbReference type="PANTHER" id="PTHR22946:SF8">
    <property type="entry name" value="ACETYL XYLAN ESTERASE DOMAIN-CONTAINING PROTEIN"/>
    <property type="match status" value="1"/>
</dbReference>
<dbReference type="InterPro" id="IPR006311">
    <property type="entry name" value="TAT_signal"/>
</dbReference>